<reference evidence="1 2" key="1">
    <citation type="submission" date="2016-10" db="EMBL/GenBank/DDBJ databases">
        <title>Draft genome sequence of Coniochaeta ligniaria NRRL30616, a lignocellulolytic fungus for bioabatement of inhibitors in plant biomass hydrolysates.</title>
        <authorList>
            <consortium name="DOE Joint Genome Institute"/>
            <person name="Jimenez D.J."/>
            <person name="Hector R.E."/>
            <person name="Riley R."/>
            <person name="Sun H."/>
            <person name="Grigoriev I.V."/>
            <person name="Van Elsas J.D."/>
            <person name="Nichols N.N."/>
        </authorList>
    </citation>
    <scope>NUCLEOTIDE SEQUENCE [LARGE SCALE GENOMIC DNA]</scope>
    <source>
        <strain evidence="1 2">NRRL 30616</strain>
    </source>
</reference>
<gene>
    <name evidence="1" type="ORF">CONLIGDRAFT_142705</name>
</gene>
<evidence type="ECO:0000313" key="1">
    <source>
        <dbReference type="EMBL" id="OIW23081.1"/>
    </source>
</evidence>
<protein>
    <submittedName>
        <fullName evidence="1">Uncharacterized protein</fullName>
    </submittedName>
</protein>
<sequence length="148" mass="15862">MIMSSSLSSDVVALTAHFVAKALPAVLLSRCWSCDRIASETPECSLSVNCLADAHVAVSMPRQDAAIRTENACHRRARSRILLAMAHAKHLAQTASSYTHTMRQCLAHSGSSCHMDHPSLGHLTGCSISVIPYRRSNGVIVASEYCAG</sequence>
<dbReference type="EMBL" id="KV875108">
    <property type="protein sequence ID" value="OIW23081.1"/>
    <property type="molecule type" value="Genomic_DNA"/>
</dbReference>
<accession>A0A1J7IPN6</accession>
<dbReference type="InParanoid" id="A0A1J7IPN6"/>
<dbReference type="AlphaFoldDB" id="A0A1J7IPN6"/>
<keyword evidence="2" id="KW-1185">Reference proteome</keyword>
<evidence type="ECO:0000313" key="2">
    <source>
        <dbReference type="Proteomes" id="UP000182658"/>
    </source>
</evidence>
<proteinExistence type="predicted"/>
<dbReference type="Proteomes" id="UP000182658">
    <property type="component" value="Unassembled WGS sequence"/>
</dbReference>
<name>A0A1J7IPN6_9PEZI</name>
<organism evidence="1 2">
    <name type="scientific">Coniochaeta ligniaria NRRL 30616</name>
    <dbReference type="NCBI Taxonomy" id="1408157"/>
    <lineage>
        <taxon>Eukaryota</taxon>
        <taxon>Fungi</taxon>
        <taxon>Dikarya</taxon>
        <taxon>Ascomycota</taxon>
        <taxon>Pezizomycotina</taxon>
        <taxon>Sordariomycetes</taxon>
        <taxon>Sordariomycetidae</taxon>
        <taxon>Coniochaetales</taxon>
        <taxon>Coniochaetaceae</taxon>
        <taxon>Coniochaeta</taxon>
    </lineage>
</organism>